<dbReference type="EMBL" id="JACJSI010000153">
    <property type="protein sequence ID" value="MBD2534330.1"/>
    <property type="molecule type" value="Genomic_DNA"/>
</dbReference>
<keyword evidence="2" id="KW-1185">Reference proteome</keyword>
<comment type="caution">
    <text evidence="1">The sequence shown here is derived from an EMBL/GenBank/DDBJ whole genome shotgun (WGS) entry which is preliminary data.</text>
</comment>
<sequence>MMTGFTQLKPQFVTHLGLLYQKFYLIYLTCVNINQPLQYILKLCLLATIVNSLPVNVVAAEVQTFGQAGRNGVDGRSGRDGNSAAKQIIRASEQLQTIDLSGTDGEAGESAISGEQASGCQQPQNVTVNVCGAKGGNGGNGGHGGDGGDGGNATVYFESLSQLKNVVLRNRGGRAGVAGKGGQAGSGCNCTQPRWTVNYCTWALMVQPINVANAEWKEIKRELFRCSGDAFYDEQQNRPQQLSNLDPNYRYGWRYIGLSQQRDFTCKNGLIGQPGRNGRDGEPGSYGQVLLVKGTEIPQEQISYSNRVSLLVDRSIGLIKKNLSKKTGLRSLLGTGSDVRDSYRLLETVQSSFKVSWQTVKRPQDLGNPPLKAEITESGKLQFYIPGTLEYKLNNLQNQTEIAITGGIHPKRLGRYKFKGFDRFPDSRNFTLLDEGKLLGELKTVKLTIILSQNNSKVSQMSYPLVPHRPYPHWADAYQINLGDRFDSWLQPGQPVEYEIRIEQTTRSGVTYTSGMKIGFVVDKVTHSPDIQYYSGATLTNLLRLINK</sequence>
<evidence type="ECO:0000313" key="2">
    <source>
        <dbReference type="Proteomes" id="UP000623440"/>
    </source>
</evidence>
<name>A0ABR8E1A3_9NOSO</name>
<proteinExistence type="predicted"/>
<evidence type="ECO:0008006" key="3">
    <source>
        <dbReference type="Google" id="ProtNLM"/>
    </source>
</evidence>
<evidence type="ECO:0000313" key="1">
    <source>
        <dbReference type="EMBL" id="MBD2534330.1"/>
    </source>
</evidence>
<accession>A0ABR8E1A3</accession>
<protein>
    <recommendedName>
        <fullName evidence="3">Collagen-like protein</fullName>
    </recommendedName>
</protein>
<dbReference type="Proteomes" id="UP000623440">
    <property type="component" value="Unassembled WGS sequence"/>
</dbReference>
<organism evidence="1 2">
    <name type="scientific">Nostoc flagelliforme FACHB-838</name>
    <dbReference type="NCBI Taxonomy" id="2692904"/>
    <lineage>
        <taxon>Bacteria</taxon>
        <taxon>Bacillati</taxon>
        <taxon>Cyanobacteriota</taxon>
        <taxon>Cyanophyceae</taxon>
        <taxon>Nostocales</taxon>
        <taxon>Nostocaceae</taxon>
        <taxon>Nostoc</taxon>
    </lineage>
</organism>
<gene>
    <name evidence="1" type="ORF">H6G97_34360</name>
</gene>
<reference evidence="1 2" key="1">
    <citation type="journal article" date="2020" name="ISME J.">
        <title>Comparative genomics reveals insights into cyanobacterial evolution and habitat adaptation.</title>
        <authorList>
            <person name="Chen M.Y."/>
            <person name="Teng W.K."/>
            <person name="Zhao L."/>
            <person name="Hu C.X."/>
            <person name="Zhou Y.K."/>
            <person name="Han B.P."/>
            <person name="Song L.R."/>
            <person name="Shu W.S."/>
        </authorList>
    </citation>
    <scope>NUCLEOTIDE SEQUENCE [LARGE SCALE GENOMIC DNA]</scope>
    <source>
        <strain evidence="1 2">FACHB-838</strain>
    </source>
</reference>
<dbReference type="RefSeq" id="WP_190944835.1">
    <property type="nucleotide sequence ID" value="NZ_JACJSI010000153.1"/>
</dbReference>